<keyword evidence="3" id="KW-1185">Reference proteome</keyword>
<dbReference type="OrthoDB" id="6361083at2759"/>
<protein>
    <submittedName>
        <fullName evidence="2">Uncharacterized protein</fullName>
    </submittedName>
</protein>
<accession>A0A8X6MH66</accession>
<proteinExistence type="predicted"/>
<dbReference type="AlphaFoldDB" id="A0A8X6MH66"/>
<gene>
    <name evidence="2" type="primary">AVEN_82775_1</name>
    <name evidence="2" type="ORF">TNIN_260271</name>
</gene>
<dbReference type="Proteomes" id="UP000886998">
    <property type="component" value="Unassembled WGS sequence"/>
</dbReference>
<dbReference type="EMBL" id="BMAV01026746">
    <property type="protein sequence ID" value="GFS52978.1"/>
    <property type="molecule type" value="Genomic_DNA"/>
</dbReference>
<feature type="compositionally biased region" description="Basic and acidic residues" evidence="1">
    <location>
        <begin position="7"/>
        <end position="17"/>
    </location>
</feature>
<organism evidence="2 3">
    <name type="scientific">Trichonephila inaurata madagascariensis</name>
    <dbReference type="NCBI Taxonomy" id="2747483"/>
    <lineage>
        <taxon>Eukaryota</taxon>
        <taxon>Metazoa</taxon>
        <taxon>Ecdysozoa</taxon>
        <taxon>Arthropoda</taxon>
        <taxon>Chelicerata</taxon>
        <taxon>Arachnida</taxon>
        <taxon>Araneae</taxon>
        <taxon>Araneomorphae</taxon>
        <taxon>Entelegynae</taxon>
        <taxon>Araneoidea</taxon>
        <taxon>Nephilidae</taxon>
        <taxon>Trichonephila</taxon>
        <taxon>Trichonephila inaurata</taxon>
    </lineage>
</organism>
<evidence type="ECO:0000313" key="2">
    <source>
        <dbReference type="EMBL" id="GFS52978.1"/>
    </source>
</evidence>
<sequence length="225" mass="25848">MPKRRLERNLNFEEDKLLLPSSSDDEYDSKSGSDSEKEPEIKDPFMNEDSDSDGAPETLSFKSALESSKKFKQQTTKIVKTHLEEKKKRRKEIHDQVIKQREEKKLKIDDKKLPDDVLENLKDFPQGHEDNEETNDENGKTVDEDVEETEKDTVPEDAVAVHGPTVFKCKVIPEESKKPKVVPDEIAHFKDILLFGERVKREKSARTAMLQAKKKLVNKSGLCVK</sequence>
<comment type="caution">
    <text evidence="2">The sequence shown here is derived from an EMBL/GenBank/DDBJ whole genome shotgun (WGS) entry which is preliminary data.</text>
</comment>
<name>A0A8X6MH66_9ARAC</name>
<reference evidence="2" key="1">
    <citation type="submission" date="2020-08" db="EMBL/GenBank/DDBJ databases">
        <title>Multicomponent nature underlies the extraordinary mechanical properties of spider dragline silk.</title>
        <authorList>
            <person name="Kono N."/>
            <person name="Nakamura H."/>
            <person name="Mori M."/>
            <person name="Yoshida Y."/>
            <person name="Ohtoshi R."/>
            <person name="Malay A.D."/>
            <person name="Moran D.A.P."/>
            <person name="Tomita M."/>
            <person name="Numata K."/>
            <person name="Arakawa K."/>
        </authorList>
    </citation>
    <scope>NUCLEOTIDE SEQUENCE</scope>
</reference>
<evidence type="ECO:0000313" key="3">
    <source>
        <dbReference type="Proteomes" id="UP000886998"/>
    </source>
</evidence>
<feature type="compositionally biased region" description="Basic and acidic residues" evidence="1">
    <location>
        <begin position="28"/>
        <end position="45"/>
    </location>
</feature>
<feature type="compositionally biased region" description="Basic and acidic residues" evidence="1">
    <location>
        <begin position="81"/>
        <end position="129"/>
    </location>
</feature>
<evidence type="ECO:0000256" key="1">
    <source>
        <dbReference type="SAM" id="MobiDB-lite"/>
    </source>
</evidence>
<feature type="region of interest" description="Disordered" evidence="1">
    <location>
        <begin position="1"/>
        <end position="158"/>
    </location>
</feature>